<dbReference type="EMBL" id="CAVLGL010000092">
    <property type="protein sequence ID" value="CAK1595526.1"/>
    <property type="molecule type" value="Genomic_DNA"/>
</dbReference>
<dbReference type="Pfam" id="PF18701">
    <property type="entry name" value="DUF5641"/>
    <property type="match status" value="1"/>
</dbReference>
<name>A0AAV1LJ56_9NEOP</name>
<organism evidence="2 3">
    <name type="scientific">Parnassius mnemosyne</name>
    <name type="common">clouded apollo</name>
    <dbReference type="NCBI Taxonomy" id="213953"/>
    <lineage>
        <taxon>Eukaryota</taxon>
        <taxon>Metazoa</taxon>
        <taxon>Ecdysozoa</taxon>
        <taxon>Arthropoda</taxon>
        <taxon>Hexapoda</taxon>
        <taxon>Insecta</taxon>
        <taxon>Pterygota</taxon>
        <taxon>Neoptera</taxon>
        <taxon>Endopterygota</taxon>
        <taxon>Lepidoptera</taxon>
        <taxon>Glossata</taxon>
        <taxon>Ditrysia</taxon>
        <taxon>Papilionoidea</taxon>
        <taxon>Papilionidae</taxon>
        <taxon>Parnassiinae</taxon>
        <taxon>Parnassini</taxon>
        <taxon>Parnassius</taxon>
        <taxon>Driopa</taxon>
    </lineage>
</organism>
<dbReference type="GO" id="GO:0003676">
    <property type="term" value="F:nucleic acid binding"/>
    <property type="evidence" value="ECO:0007669"/>
    <property type="project" value="InterPro"/>
</dbReference>
<sequence>MESFMPDVCSSQLEYVSTIQEHSVVDLPVPDPTRFSSWLRLLKTTALVLIFIKRCRKFTSNCQINCTDMEEAEQLLLRYAQLQSFPEEIAAIKNRKPLERISRLHILAPYLDDYGILRVSGRIDTAADLFMEIKRPIILDGRHSIWRLIVKHYHKKAAHGLNEMVVNELKQKYWILKLRPTVRTVASSCMLCRMQKAKPEPPRMGDLPQPRLDHHQRPFTNCGVDLFGPLDVTIGRRREKRYGVLFTCLTVRAVHIEVVNSLTTDSLIMALRRMSARRGWPKHIFSDNGTNLRGAKTELLKSIKELDEVALKDQALNFSTEWTFIPPSSPHWGGAWERLIRTVKNALKVVLKERAPREEVLITLLAEVENLVNSRALTHVSVEPESNESLTPNHFLLGTSSNLPTIGVYDDSDIYLRKQWRIAQRLADKFWERWVKEFLPELLPRRKWNREQRSLQIGDLVLVVSPNEQRGIWQRGVVERVFPGKDGRTRVVQIKTLSGILVRPATRVARIPMEDECR</sequence>
<gene>
    <name evidence="2" type="ORF">PARMNEM_LOCUS14990</name>
</gene>
<accession>A0AAV1LJ56</accession>
<dbReference type="InterPro" id="IPR040676">
    <property type="entry name" value="DUF5641"/>
</dbReference>
<dbReference type="InterPro" id="IPR041588">
    <property type="entry name" value="Integrase_H2C2"/>
</dbReference>
<dbReference type="Pfam" id="PF17921">
    <property type="entry name" value="Integrase_H2C2"/>
    <property type="match status" value="1"/>
</dbReference>
<evidence type="ECO:0000259" key="1">
    <source>
        <dbReference type="PROSITE" id="PS50994"/>
    </source>
</evidence>
<dbReference type="Gene3D" id="3.30.420.10">
    <property type="entry name" value="Ribonuclease H-like superfamily/Ribonuclease H"/>
    <property type="match status" value="1"/>
</dbReference>
<feature type="domain" description="Integrase catalytic" evidence="1">
    <location>
        <begin position="214"/>
        <end position="400"/>
    </location>
</feature>
<protein>
    <recommendedName>
        <fullName evidence="1">Integrase catalytic domain-containing protein</fullName>
    </recommendedName>
</protein>
<dbReference type="PANTHER" id="PTHR47331:SF1">
    <property type="entry name" value="GAG-LIKE PROTEIN"/>
    <property type="match status" value="1"/>
</dbReference>
<proteinExistence type="predicted"/>
<dbReference type="AlphaFoldDB" id="A0AAV1LJ56"/>
<dbReference type="InterPro" id="IPR001584">
    <property type="entry name" value="Integrase_cat-core"/>
</dbReference>
<dbReference type="InterPro" id="IPR012337">
    <property type="entry name" value="RNaseH-like_sf"/>
</dbReference>
<dbReference type="SUPFAM" id="SSF53098">
    <property type="entry name" value="Ribonuclease H-like"/>
    <property type="match status" value="1"/>
</dbReference>
<evidence type="ECO:0000313" key="2">
    <source>
        <dbReference type="EMBL" id="CAK1595526.1"/>
    </source>
</evidence>
<dbReference type="PANTHER" id="PTHR47331">
    <property type="entry name" value="PHD-TYPE DOMAIN-CONTAINING PROTEIN"/>
    <property type="match status" value="1"/>
</dbReference>
<keyword evidence="3" id="KW-1185">Reference proteome</keyword>
<comment type="caution">
    <text evidence="2">The sequence shown here is derived from an EMBL/GenBank/DDBJ whole genome shotgun (WGS) entry which is preliminary data.</text>
</comment>
<dbReference type="PROSITE" id="PS50994">
    <property type="entry name" value="INTEGRASE"/>
    <property type="match status" value="1"/>
</dbReference>
<dbReference type="GO" id="GO:0015074">
    <property type="term" value="P:DNA integration"/>
    <property type="evidence" value="ECO:0007669"/>
    <property type="project" value="InterPro"/>
</dbReference>
<dbReference type="InterPro" id="IPR036397">
    <property type="entry name" value="RNaseH_sf"/>
</dbReference>
<evidence type="ECO:0000313" key="3">
    <source>
        <dbReference type="Proteomes" id="UP001314205"/>
    </source>
</evidence>
<dbReference type="Proteomes" id="UP001314205">
    <property type="component" value="Unassembled WGS sequence"/>
</dbReference>
<reference evidence="2 3" key="1">
    <citation type="submission" date="2023-11" db="EMBL/GenBank/DDBJ databases">
        <authorList>
            <person name="Hedman E."/>
            <person name="Englund M."/>
            <person name="Stromberg M."/>
            <person name="Nyberg Akerstrom W."/>
            <person name="Nylinder S."/>
            <person name="Jareborg N."/>
            <person name="Kallberg Y."/>
            <person name="Kronander E."/>
        </authorList>
    </citation>
    <scope>NUCLEOTIDE SEQUENCE [LARGE SCALE GENOMIC DNA]</scope>
</reference>